<dbReference type="Proteomes" id="UP000827976">
    <property type="component" value="Chromosome 8"/>
</dbReference>
<reference evidence="2" key="1">
    <citation type="journal article" date="2022" name="Nat. Commun.">
        <title>Chromosome evolution and the genetic basis of agronomically important traits in greater yam.</title>
        <authorList>
            <person name="Bredeson J.V."/>
            <person name="Lyons J.B."/>
            <person name="Oniyinde I.O."/>
            <person name="Okereke N.R."/>
            <person name="Kolade O."/>
            <person name="Nnabue I."/>
            <person name="Nwadili C.O."/>
            <person name="Hribova E."/>
            <person name="Parker M."/>
            <person name="Nwogha J."/>
            <person name="Shu S."/>
            <person name="Carlson J."/>
            <person name="Kariba R."/>
            <person name="Muthemba S."/>
            <person name="Knop K."/>
            <person name="Barton G.J."/>
            <person name="Sherwood A.V."/>
            <person name="Lopez-Montes A."/>
            <person name="Asiedu R."/>
            <person name="Jamnadass R."/>
            <person name="Muchugi A."/>
            <person name="Goodstein D."/>
            <person name="Egesi C.N."/>
            <person name="Featherston J."/>
            <person name="Asfaw A."/>
            <person name="Simpson G.G."/>
            <person name="Dolezel J."/>
            <person name="Hendre P.S."/>
            <person name="Van Deynze A."/>
            <person name="Kumar P.L."/>
            <person name="Obidiegwu J.E."/>
            <person name="Bhattacharjee R."/>
            <person name="Rokhsar D.S."/>
        </authorList>
    </citation>
    <scope>NUCLEOTIDE SEQUENCE [LARGE SCALE GENOMIC DNA]</scope>
    <source>
        <strain evidence="2">cv. TDa95/00328</strain>
    </source>
</reference>
<evidence type="ECO:0000313" key="2">
    <source>
        <dbReference type="Proteomes" id="UP000827976"/>
    </source>
</evidence>
<keyword evidence="2" id="KW-1185">Reference proteome</keyword>
<evidence type="ECO:0000313" key="1">
    <source>
        <dbReference type="EMBL" id="KAH7673946.1"/>
    </source>
</evidence>
<proteinExistence type="predicted"/>
<name>A0ACB7VIN5_DIOAL</name>
<dbReference type="EMBL" id="CM037018">
    <property type="protein sequence ID" value="KAH7673946.1"/>
    <property type="molecule type" value="Genomic_DNA"/>
</dbReference>
<accession>A0ACB7VIN5</accession>
<comment type="caution">
    <text evidence="1">The sequence shown here is derived from an EMBL/GenBank/DDBJ whole genome shotgun (WGS) entry which is preliminary data.</text>
</comment>
<protein>
    <submittedName>
        <fullName evidence="1">Isopenicillin N synthase-like protein</fullName>
    </submittedName>
</protein>
<organism evidence="1 2">
    <name type="scientific">Dioscorea alata</name>
    <name type="common">Purple yam</name>
    <dbReference type="NCBI Taxonomy" id="55571"/>
    <lineage>
        <taxon>Eukaryota</taxon>
        <taxon>Viridiplantae</taxon>
        <taxon>Streptophyta</taxon>
        <taxon>Embryophyta</taxon>
        <taxon>Tracheophyta</taxon>
        <taxon>Spermatophyta</taxon>
        <taxon>Magnoliopsida</taxon>
        <taxon>Liliopsida</taxon>
        <taxon>Dioscoreales</taxon>
        <taxon>Dioscoreaceae</taxon>
        <taxon>Dioscorea</taxon>
    </lineage>
</organism>
<gene>
    <name evidence="1" type="ORF">IHE45_08G039400</name>
</gene>
<sequence length="66" mass="7499">MLERSTLHRVLTTEQERYSVAFFLDGDPACMIECLESVAARKILQGFQLSNVLTICKAIFLLSYIT</sequence>